<dbReference type="PANTHER" id="PTHR42791">
    <property type="entry name" value="GNAT FAMILY ACETYLTRANSFERASE"/>
    <property type="match status" value="1"/>
</dbReference>
<dbReference type="PROSITE" id="PS51186">
    <property type="entry name" value="GNAT"/>
    <property type="match status" value="1"/>
</dbReference>
<dbReference type="SUPFAM" id="SSF55729">
    <property type="entry name" value="Acyl-CoA N-acyltransferases (Nat)"/>
    <property type="match status" value="1"/>
</dbReference>
<evidence type="ECO:0000313" key="3">
    <source>
        <dbReference type="Proteomes" id="UP001215151"/>
    </source>
</evidence>
<dbReference type="InterPro" id="IPR052523">
    <property type="entry name" value="Trichothecene_AcTrans"/>
</dbReference>
<dbReference type="InterPro" id="IPR016181">
    <property type="entry name" value="Acyl_CoA_acyltransferase"/>
</dbReference>
<dbReference type="AlphaFoldDB" id="A0AAD7U459"/>
<dbReference type="EMBL" id="JAPEVG010000009">
    <property type="protein sequence ID" value="KAJ8497042.1"/>
    <property type="molecule type" value="Genomic_DNA"/>
</dbReference>
<proteinExistence type="predicted"/>
<organism evidence="2 3">
    <name type="scientific">Trametes cubensis</name>
    <dbReference type="NCBI Taxonomy" id="1111947"/>
    <lineage>
        <taxon>Eukaryota</taxon>
        <taxon>Fungi</taxon>
        <taxon>Dikarya</taxon>
        <taxon>Basidiomycota</taxon>
        <taxon>Agaricomycotina</taxon>
        <taxon>Agaricomycetes</taxon>
        <taxon>Polyporales</taxon>
        <taxon>Polyporaceae</taxon>
        <taxon>Trametes</taxon>
    </lineage>
</organism>
<feature type="domain" description="N-acetyltransferase" evidence="1">
    <location>
        <begin position="94"/>
        <end position="232"/>
    </location>
</feature>
<accession>A0AAD7U459</accession>
<reference evidence="2" key="1">
    <citation type="submission" date="2022-11" db="EMBL/GenBank/DDBJ databases">
        <title>Genome Sequence of Cubamyces cubensis.</title>
        <authorList>
            <person name="Buettner E."/>
        </authorList>
    </citation>
    <scope>NUCLEOTIDE SEQUENCE</scope>
    <source>
        <strain evidence="2">MPL-01</strain>
    </source>
</reference>
<dbReference type="GO" id="GO:0016747">
    <property type="term" value="F:acyltransferase activity, transferring groups other than amino-acyl groups"/>
    <property type="evidence" value="ECO:0007669"/>
    <property type="project" value="InterPro"/>
</dbReference>
<dbReference type="PANTHER" id="PTHR42791:SF2">
    <property type="entry name" value="N-ACETYLTRANSFERASE DOMAIN-CONTAINING PROTEIN"/>
    <property type="match status" value="1"/>
</dbReference>
<dbReference type="InterPro" id="IPR000182">
    <property type="entry name" value="GNAT_dom"/>
</dbReference>
<protein>
    <recommendedName>
        <fullName evidence="1">N-acetyltransferase domain-containing protein</fullName>
    </recommendedName>
</protein>
<dbReference type="Gene3D" id="3.40.630.30">
    <property type="match status" value="1"/>
</dbReference>
<dbReference type="CDD" id="cd04301">
    <property type="entry name" value="NAT_SF"/>
    <property type="match status" value="1"/>
</dbReference>
<keyword evidence="3" id="KW-1185">Reference proteome</keyword>
<dbReference type="Proteomes" id="UP001215151">
    <property type="component" value="Unassembled WGS sequence"/>
</dbReference>
<dbReference type="Pfam" id="PF13508">
    <property type="entry name" value="Acetyltransf_7"/>
    <property type="match status" value="1"/>
</dbReference>
<sequence>MAPPANLVLQHETNPDEKTIEAAARLYVELFKDGMHTSVFILRESIRAHRRISMTTGVLKPLSLISGELYTAKDENGELVGFTAWAPPGRATFDTPDQLEMGYIDFVKQLDEDSRKFQSHLFREVLPKFVDESLEMENPKLTSGDRDWGCQGEKKTYWCWYAMVRPDYQGKGIARALFSMVYEKAKATGATMALITNSRENIAKYGKLGFKELGEIDVKSPWGEWPYYCMARETKAS</sequence>
<evidence type="ECO:0000313" key="2">
    <source>
        <dbReference type="EMBL" id="KAJ8497042.1"/>
    </source>
</evidence>
<evidence type="ECO:0000259" key="1">
    <source>
        <dbReference type="PROSITE" id="PS51186"/>
    </source>
</evidence>
<name>A0AAD7U459_9APHY</name>
<gene>
    <name evidence="2" type="ORF">ONZ51_g733</name>
</gene>
<comment type="caution">
    <text evidence="2">The sequence shown here is derived from an EMBL/GenBank/DDBJ whole genome shotgun (WGS) entry which is preliminary data.</text>
</comment>